<evidence type="ECO:0000256" key="1">
    <source>
        <dbReference type="SAM" id="Phobius"/>
    </source>
</evidence>
<feature type="domain" description="DUF6533" evidence="2">
    <location>
        <begin position="22"/>
        <end position="67"/>
    </location>
</feature>
<feature type="transmembrane region" description="Helical" evidence="1">
    <location>
        <begin position="266"/>
        <end position="286"/>
    </location>
</feature>
<keyword evidence="4" id="KW-1185">Reference proteome</keyword>
<dbReference type="OrthoDB" id="2641865at2759"/>
<feature type="transmembrane region" description="Helical" evidence="1">
    <location>
        <begin position="134"/>
        <end position="160"/>
    </location>
</feature>
<keyword evidence="1" id="KW-0472">Membrane</keyword>
<organism evidence="3 4">
    <name type="scientific">Suillus plorans</name>
    <dbReference type="NCBI Taxonomy" id="116603"/>
    <lineage>
        <taxon>Eukaryota</taxon>
        <taxon>Fungi</taxon>
        <taxon>Dikarya</taxon>
        <taxon>Basidiomycota</taxon>
        <taxon>Agaricomycotina</taxon>
        <taxon>Agaricomycetes</taxon>
        <taxon>Agaricomycetidae</taxon>
        <taxon>Boletales</taxon>
        <taxon>Suillineae</taxon>
        <taxon>Suillaceae</taxon>
        <taxon>Suillus</taxon>
    </lineage>
</organism>
<reference evidence="3" key="1">
    <citation type="journal article" date="2020" name="New Phytol.">
        <title>Comparative genomics reveals dynamic genome evolution in host specialist ectomycorrhizal fungi.</title>
        <authorList>
            <person name="Lofgren L.A."/>
            <person name="Nguyen N.H."/>
            <person name="Vilgalys R."/>
            <person name="Ruytinx J."/>
            <person name="Liao H.L."/>
            <person name="Branco S."/>
            <person name="Kuo A."/>
            <person name="LaButti K."/>
            <person name="Lipzen A."/>
            <person name="Andreopoulos W."/>
            <person name="Pangilinan J."/>
            <person name="Riley R."/>
            <person name="Hundley H."/>
            <person name="Na H."/>
            <person name="Barry K."/>
            <person name="Grigoriev I.V."/>
            <person name="Stajich J.E."/>
            <person name="Kennedy P.G."/>
        </authorList>
    </citation>
    <scope>NUCLEOTIDE SEQUENCE</scope>
    <source>
        <strain evidence="3">S12</strain>
    </source>
</reference>
<feature type="transmembrane region" description="Helical" evidence="1">
    <location>
        <begin position="234"/>
        <end position="254"/>
    </location>
</feature>
<dbReference type="RefSeq" id="XP_041163431.1">
    <property type="nucleotide sequence ID" value="XM_041306028.1"/>
</dbReference>
<gene>
    <name evidence="3" type="ORF">HD556DRAFT_1439958</name>
</gene>
<evidence type="ECO:0000259" key="2">
    <source>
        <dbReference type="Pfam" id="PF20151"/>
    </source>
</evidence>
<accession>A0A9P7J0M8</accession>
<comment type="caution">
    <text evidence="3">The sequence shown here is derived from an EMBL/GenBank/DDBJ whole genome shotgun (WGS) entry which is preliminary data.</text>
</comment>
<keyword evidence="1" id="KW-0812">Transmembrane</keyword>
<sequence length="323" mass="35937">MTIVSNDPTQWPFISYSSLINYFVAASSTVVVYDWVLTFGQEFELMLRQRWSFMTVLYICVRYIGILFSVINILSILPVSITDVVGAWTPVIVNAMLGGELTRTFLTDIDLTEISFKVTMIARINAMYQGSKKLFIFLVVTLLACTITSVVMVVIANLGVSAQEAVLSGYHICIDYNYVANLTFESLVSTAAWEILALFLALWIVIKHIRELRQLPTGLTIGDCFTMLIKSHTFYFLAFTIMASLRLGALSQTLTDSSSVGSDVYFGIWSIAEVLQMFVLGPRLILSMREYHAKLVARADGEIGMTSFSTFRAGGNALTDGYV</sequence>
<feature type="transmembrane region" description="Helical" evidence="1">
    <location>
        <begin position="20"/>
        <end position="39"/>
    </location>
</feature>
<protein>
    <recommendedName>
        <fullName evidence="2">DUF6533 domain-containing protein</fullName>
    </recommendedName>
</protein>
<dbReference type="InterPro" id="IPR045340">
    <property type="entry name" value="DUF6533"/>
</dbReference>
<dbReference type="AlphaFoldDB" id="A0A9P7J0M8"/>
<name>A0A9P7J0M8_9AGAM</name>
<evidence type="ECO:0000313" key="4">
    <source>
        <dbReference type="Proteomes" id="UP000719766"/>
    </source>
</evidence>
<dbReference type="GeneID" id="64599792"/>
<evidence type="ECO:0000313" key="3">
    <source>
        <dbReference type="EMBL" id="KAG1798890.1"/>
    </source>
</evidence>
<feature type="transmembrane region" description="Helical" evidence="1">
    <location>
        <begin position="187"/>
        <end position="206"/>
    </location>
</feature>
<dbReference type="Pfam" id="PF20151">
    <property type="entry name" value="DUF6533"/>
    <property type="match status" value="1"/>
</dbReference>
<feature type="transmembrane region" description="Helical" evidence="1">
    <location>
        <begin position="51"/>
        <end position="71"/>
    </location>
</feature>
<dbReference type="EMBL" id="JABBWE010000012">
    <property type="protein sequence ID" value="KAG1798890.1"/>
    <property type="molecule type" value="Genomic_DNA"/>
</dbReference>
<keyword evidence="1" id="KW-1133">Transmembrane helix</keyword>
<dbReference type="Proteomes" id="UP000719766">
    <property type="component" value="Unassembled WGS sequence"/>
</dbReference>
<proteinExistence type="predicted"/>